<keyword evidence="7" id="KW-1133">Transmembrane helix</keyword>
<evidence type="ECO:0000256" key="7">
    <source>
        <dbReference type="SAM" id="Phobius"/>
    </source>
</evidence>
<dbReference type="Proteomes" id="UP001597557">
    <property type="component" value="Unassembled WGS sequence"/>
</dbReference>
<keyword evidence="9" id="KW-1185">Reference proteome</keyword>
<evidence type="ECO:0000313" key="8">
    <source>
        <dbReference type="EMBL" id="MFD2871214.1"/>
    </source>
</evidence>
<keyword evidence="5 7" id="KW-0472">Membrane</keyword>
<keyword evidence="7" id="KW-0812">Transmembrane</keyword>
<keyword evidence="3" id="KW-0997">Cell inner membrane</keyword>
<evidence type="ECO:0000256" key="5">
    <source>
        <dbReference type="ARBA" id="ARBA00023136"/>
    </source>
</evidence>
<comment type="subcellular location">
    <subcellularLocation>
        <location evidence="1">Cell inner membrane</location>
    </subcellularLocation>
</comment>
<protein>
    <submittedName>
        <fullName evidence="8">Lysophospholipid acyltransferase family protein</fullName>
    </submittedName>
</protein>
<dbReference type="Pfam" id="PF03279">
    <property type="entry name" value="Lip_A_acyltrans"/>
    <property type="match status" value="1"/>
</dbReference>
<evidence type="ECO:0000256" key="1">
    <source>
        <dbReference type="ARBA" id="ARBA00004533"/>
    </source>
</evidence>
<dbReference type="GO" id="GO:0016746">
    <property type="term" value="F:acyltransferase activity"/>
    <property type="evidence" value="ECO:0007669"/>
    <property type="project" value="UniProtKB-KW"/>
</dbReference>
<proteinExistence type="predicted"/>
<dbReference type="EMBL" id="JBHUPD010000001">
    <property type="protein sequence ID" value="MFD2871214.1"/>
    <property type="molecule type" value="Genomic_DNA"/>
</dbReference>
<gene>
    <name evidence="8" type="ORF">ACFS5N_01965</name>
</gene>
<dbReference type="PIRSF" id="PIRSF026649">
    <property type="entry name" value="MsbB"/>
    <property type="match status" value="1"/>
</dbReference>
<dbReference type="CDD" id="cd07984">
    <property type="entry name" value="LPLAT_LABLAT-like"/>
    <property type="match status" value="1"/>
</dbReference>
<dbReference type="PANTHER" id="PTHR30606:SF10">
    <property type="entry name" value="PHOSPHATIDYLINOSITOL MANNOSIDE ACYLTRANSFERASE"/>
    <property type="match status" value="1"/>
</dbReference>
<accession>A0ABW5Y796</accession>
<feature type="transmembrane region" description="Helical" evidence="7">
    <location>
        <begin position="12"/>
        <end position="40"/>
    </location>
</feature>
<reference evidence="9" key="1">
    <citation type="journal article" date="2019" name="Int. J. Syst. Evol. Microbiol.">
        <title>The Global Catalogue of Microorganisms (GCM) 10K type strain sequencing project: providing services to taxonomists for standard genome sequencing and annotation.</title>
        <authorList>
            <consortium name="The Broad Institute Genomics Platform"/>
            <consortium name="The Broad Institute Genome Sequencing Center for Infectious Disease"/>
            <person name="Wu L."/>
            <person name="Ma J."/>
        </authorList>
    </citation>
    <scope>NUCLEOTIDE SEQUENCE [LARGE SCALE GENOMIC DNA]</scope>
    <source>
        <strain evidence="9">KCTC 22437</strain>
    </source>
</reference>
<evidence type="ECO:0000256" key="3">
    <source>
        <dbReference type="ARBA" id="ARBA00022519"/>
    </source>
</evidence>
<evidence type="ECO:0000256" key="6">
    <source>
        <dbReference type="ARBA" id="ARBA00023315"/>
    </source>
</evidence>
<keyword evidence="4" id="KW-0808">Transferase</keyword>
<dbReference type="InterPro" id="IPR004960">
    <property type="entry name" value="LipA_acyltrans"/>
</dbReference>
<sequence>MLKNLSQRIGIFLLYLFSLLPFWVMYAVADLLYPLLYYVFHYRRRVVYQNLKNSFPEKSDREIHEIQRKFYRHLCDLIVETIKSVSISEKQIRRRVILTNPEVITNYHAQGRSLVAIGGHYCNWEWAGQNFPFYTENKFLIVYKPLTSAIFDRFFQQVRARFGTVPVAMNKAMRELVKLRNEQPAIALLGDQTPSREELDYFTDFLNQKTPVFLGVEKIARATNSVVLYYDMKKVKRGYYTYTLYTLFEDPKQTKEYEITKAHVKFLENIINREPQYWLWSHRRWKFKPEHVKYKR</sequence>
<evidence type="ECO:0000256" key="2">
    <source>
        <dbReference type="ARBA" id="ARBA00022475"/>
    </source>
</evidence>
<organism evidence="8 9">
    <name type="scientific">Mucilaginibacter ximonensis</name>
    <dbReference type="NCBI Taxonomy" id="538021"/>
    <lineage>
        <taxon>Bacteria</taxon>
        <taxon>Pseudomonadati</taxon>
        <taxon>Bacteroidota</taxon>
        <taxon>Sphingobacteriia</taxon>
        <taxon>Sphingobacteriales</taxon>
        <taxon>Sphingobacteriaceae</taxon>
        <taxon>Mucilaginibacter</taxon>
    </lineage>
</organism>
<evidence type="ECO:0000313" key="9">
    <source>
        <dbReference type="Proteomes" id="UP001597557"/>
    </source>
</evidence>
<evidence type="ECO:0000256" key="4">
    <source>
        <dbReference type="ARBA" id="ARBA00022679"/>
    </source>
</evidence>
<name>A0ABW5Y796_9SPHI</name>
<dbReference type="PANTHER" id="PTHR30606">
    <property type="entry name" value="LIPID A BIOSYNTHESIS LAUROYL ACYLTRANSFERASE"/>
    <property type="match status" value="1"/>
</dbReference>
<comment type="caution">
    <text evidence="8">The sequence shown here is derived from an EMBL/GenBank/DDBJ whole genome shotgun (WGS) entry which is preliminary data.</text>
</comment>
<dbReference type="RefSeq" id="WP_377181677.1">
    <property type="nucleotide sequence ID" value="NZ_JBHUPD010000001.1"/>
</dbReference>
<keyword evidence="6 8" id="KW-0012">Acyltransferase</keyword>
<keyword evidence="2" id="KW-1003">Cell membrane</keyword>